<protein>
    <recommendedName>
        <fullName evidence="4">NAD(P)-binding protein</fullName>
    </recommendedName>
</protein>
<dbReference type="Proteomes" id="UP000077069">
    <property type="component" value="Unassembled WGS sequence"/>
</dbReference>
<dbReference type="OrthoDB" id="3649348at2759"/>
<organism evidence="2 3">
    <name type="scientific">Paraphaeosphaeria sporulosa</name>
    <dbReference type="NCBI Taxonomy" id="1460663"/>
    <lineage>
        <taxon>Eukaryota</taxon>
        <taxon>Fungi</taxon>
        <taxon>Dikarya</taxon>
        <taxon>Ascomycota</taxon>
        <taxon>Pezizomycotina</taxon>
        <taxon>Dothideomycetes</taxon>
        <taxon>Pleosporomycetidae</taxon>
        <taxon>Pleosporales</taxon>
        <taxon>Massarineae</taxon>
        <taxon>Didymosphaeriaceae</taxon>
        <taxon>Paraphaeosphaeria</taxon>
    </lineage>
</organism>
<name>A0A177CBQ5_9PLEO</name>
<dbReference type="InParanoid" id="A0A177CBQ5"/>
<sequence length="143" mass="15375">MASSIPVILCGRTEGIGAGVIEALKPEIEVIHFILTPEAGKNQIPALLKGDKNVLSDSGLGSKNYERTAEALLLGAGYSEEEIEEMREASKEVKGVPWLRPDTEKPAPPLGPEYGKALVARIKETMNGLAEKGEMGQDAVVWY</sequence>
<evidence type="ECO:0000256" key="1">
    <source>
        <dbReference type="SAM" id="MobiDB-lite"/>
    </source>
</evidence>
<accession>A0A177CBQ5</accession>
<gene>
    <name evidence="2" type="ORF">CC84DRAFT_1165425</name>
</gene>
<evidence type="ECO:0000313" key="3">
    <source>
        <dbReference type="Proteomes" id="UP000077069"/>
    </source>
</evidence>
<feature type="region of interest" description="Disordered" evidence="1">
    <location>
        <begin position="90"/>
        <end position="112"/>
    </location>
</feature>
<dbReference type="RefSeq" id="XP_018035459.1">
    <property type="nucleotide sequence ID" value="XM_018178710.1"/>
</dbReference>
<evidence type="ECO:0008006" key="4">
    <source>
        <dbReference type="Google" id="ProtNLM"/>
    </source>
</evidence>
<reference evidence="2 3" key="1">
    <citation type="submission" date="2016-05" db="EMBL/GenBank/DDBJ databases">
        <title>Comparative analysis of secretome profiles of manganese(II)-oxidizing ascomycete fungi.</title>
        <authorList>
            <consortium name="DOE Joint Genome Institute"/>
            <person name="Zeiner C.A."/>
            <person name="Purvine S.O."/>
            <person name="Zink E.M."/>
            <person name="Wu S."/>
            <person name="Pasa-Tolic L."/>
            <person name="Chaput D.L."/>
            <person name="Haridas S."/>
            <person name="Grigoriev I.V."/>
            <person name="Santelli C.M."/>
            <person name="Hansel C.M."/>
        </authorList>
    </citation>
    <scope>NUCLEOTIDE SEQUENCE [LARGE SCALE GENOMIC DNA]</scope>
    <source>
        <strain evidence="2 3">AP3s5-JAC2a</strain>
    </source>
</reference>
<proteinExistence type="predicted"/>
<keyword evidence="3" id="KW-1185">Reference proteome</keyword>
<dbReference type="EMBL" id="KV441553">
    <property type="protein sequence ID" value="OAG05094.1"/>
    <property type="molecule type" value="Genomic_DNA"/>
</dbReference>
<dbReference type="AlphaFoldDB" id="A0A177CBQ5"/>
<dbReference type="GeneID" id="28762196"/>
<evidence type="ECO:0000313" key="2">
    <source>
        <dbReference type="EMBL" id="OAG05094.1"/>
    </source>
</evidence>